<keyword evidence="2" id="KW-0805">Transcription regulation</keyword>
<evidence type="ECO:0000313" key="7">
    <source>
        <dbReference type="EMBL" id="CAK9185359.1"/>
    </source>
</evidence>
<dbReference type="InterPro" id="IPR011598">
    <property type="entry name" value="bHLH_dom"/>
</dbReference>
<dbReference type="PROSITE" id="PS50888">
    <property type="entry name" value="BHLH"/>
    <property type="match status" value="1"/>
</dbReference>
<sequence>MNQTFVDQCANKTVHKHVSSFFNFPRYCELHKALGSAFLGHTKQNLLDSFISSEDACISSSLNQSSAWEFGGVCVKGHDAEHLLEAVVSNACSGSDDNSSKSAKSSAASSEQYAASSIAQIKSEGSTMTGKLTVPWSSGTTSFLGRGVTASMNSYPSDSSFENMMGAFKEEHQKKDSGYLHPLKGSKLSNFSKGRAKPGENKKPRPRDRQLIQDRVKELRDLVPSGAKCSIDGLLDCTIKHMLFLRSVTDQADKLRQCVHQEVSGQRNIKSCEIKACRQNGTSWAFELGSEKQLCPILVEDLEFPGHMIIEMLCEDHVRFLEIAEAIRRLELTILKGVMETRSGNTWAHFIVEASRDFHRLDIFWPLMQLLQQNRAPISSKI</sequence>
<keyword evidence="3" id="KW-0804">Transcription</keyword>
<protein>
    <recommendedName>
        <fullName evidence="6">BHLH domain-containing protein</fullName>
    </recommendedName>
</protein>
<dbReference type="PANTHER" id="PTHR46196:SF3">
    <property type="entry name" value="TRANSCRIPTION FACTOR LHW-LIKE ISOFORM X1"/>
    <property type="match status" value="1"/>
</dbReference>
<dbReference type="Pfam" id="PF23176">
    <property type="entry name" value="bHLH_LHW"/>
    <property type="match status" value="1"/>
</dbReference>
<dbReference type="InterPro" id="IPR043561">
    <property type="entry name" value="LHW-like"/>
</dbReference>
<evidence type="ECO:0000256" key="5">
    <source>
        <dbReference type="SAM" id="MobiDB-lite"/>
    </source>
</evidence>
<reference evidence="7 8" key="1">
    <citation type="submission" date="2024-02" db="EMBL/GenBank/DDBJ databases">
        <authorList>
            <person name="Vignale AGUSTIN F."/>
            <person name="Sosa J E."/>
            <person name="Modenutti C."/>
        </authorList>
    </citation>
    <scope>NUCLEOTIDE SEQUENCE [LARGE SCALE GENOMIC DNA]</scope>
</reference>
<dbReference type="PANTHER" id="PTHR46196">
    <property type="entry name" value="TRANSCRIPTION FACTOR BHLH155-LIKE ISOFORM X1-RELATED"/>
    <property type="match status" value="1"/>
</dbReference>
<name>A0ABC8UXC0_9AQUA</name>
<feature type="compositionally biased region" description="Basic and acidic residues" evidence="5">
    <location>
        <begin position="197"/>
        <end position="208"/>
    </location>
</feature>
<accession>A0ABC8UXC0</accession>
<dbReference type="Proteomes" id="UP001642360">
    <property type="component" value="Unassembled WGS sequence"/>
</dbReference>
<evidence type="ECO:0000256" key="4">
    <source>
        <dbReference type="ARBA" id="ARBA00023242"/>
    </source>
</evidence>
<feature type="region of interest" description="Disordered" evidence="5">
    <location>
        <begin position="177"/>
        <end position="208"/>
    </location>
</feature>
<gene>
    <name evidence="7" type="ORF">ILEXP_LOCUS55753</name>
</gene>
<evidence type="ECO:0000256" key="3">
    <source>
        <dbReference type="ARBA" id="ARBA00023163"/>
    </source>
</evidence>
<evidence type="ECO:0000313" key="8">
    <source>
        <dbReference type="Proteomes" id="UP001642360"/>
    </source>
</evidence>
<dbReference type="EMBL" id="CAUOFW020009279">
    <property type="protein sequence ID" value="CAK9185359.1"/>
    <property type="molecule type" value="Genomic_DNA"/>
</dbReference>
<evidence type="ECO:0000259" key="6">
    <source>
        <dbReference type="PROSITE" id="PS50888"/>
    </source>
</evidence>
<organism evidence="7 8">
    <name type="scientific">Ilex paraguariensis</name>
    <name type="common">yerba mate</name>
    <dbReference type="NCBI Taxonomy" id="185542"/>
    <lineage>
        <taxon>Eukaryota</taxon>
        <taxon>Viridiplantae</taxon>
        <taxon>Streptophyta</taxon>
        <taxon>Embryophyta</taxon>
        <taxon>Tracheophyta</taxon>
        <taxon>Spermatophyta</taxon>
        <taxon>Magnoliopsida</taxon>
        <taxon>eudicotyledons</taxon>
        <taxon>Gunneridae</taxon>
        <taxon>Pentapetalae</taxon>
        <taxon>asterids</taxon>
        <taxon>campanulids</taxon>
        <taxon>Aquifoliales</taxon>
        <taxon>Aquifoliaceae</taxon>
        <taxon>Ilex</taxon>
    </lineage>
</organism>
<proteinExistence type="predicted"/>
<feature type="domain" description="BHLH" evidence="6">
    <location>
        <begin position="196"/>
        <end position="245"/>
    </location>
</feature>
<dbReference type="GO" id="GO:0005634">
    <property type="term" value="C:nucleus"/>
    <property type="evidence" value="ECO:0007669"/>
    <property type="project" value="UniProtKB-SubCell"/>
</dbReference>
<keyword evidence="8" id="KW-1185">Reference proteome</keyword>
<evidence type="ECO:0000256" key="1">
    <source>
        <dbReference type="ARBA" id="ARBA00004123"/>
    </source>
</evidence>
<keyword evidence="4" id="KW-0539">Nucleus</keyword>
<comment type="caution">
    <text evidence="7">The sequence shown here is derived from an EMBL/GenBank/DDBJ whole genome shotgun (WGS) entry which is preliminary data.</text>
</comment>
<evidence type="ECO:0000256" key="2">
    <source>
        <dbReference type="ARBA" id="ARBA00023015"/>
    </source>
</evidence>
<comment type="subcellular location">
    <subcellularLocation>
        <location evidence="1">Nucleus</location>
    </subcellularLocation>
</comment>
<dbReference type="AlphaFoldDB" id="A0ABC8UXC0"/>